<dbReference type="Proteomes" id="UP000805704">
    <property type="component" value="Chromosome 13"/>
</dbReference>
<keyword evidence="2" id="KW-1185">Reference proteome</keyword>
<dbReference type="EMBL" id="CM024801">
    <property type="protein sequence ID" value="KAG8011738.1"/>
    <property type="molecule type" value="Genomic_DNA"/>
</dbReference>
<sequence>MISARWVVEVEVEVVGGGVGREQRRGGTSSWREEGRTNKKEKKKKRKRRRRRREGSFVRDRQSSEQAEKEEVDTSPGFGTAPHSSTESSAQESDPRRSQIRPHFVLRVQACAMGTLQGCGGKHRGGKRQT</sequence>
<name>A0ACB7FBB1_NIBAL</name>
<protein>
    <submittedName>
        <fullName evidence="1">Uncharacterized protein</fullName>
    </submittedName>
</protein>
<reference evidence="1" key="1">
    <citation type="submission" date="2020-04" db="EMBL/GenBank/DDBJ databases">
        <title>A chromosome-scale assembly and high-density genetic map of the yellow drum (Nibea albiflora) genome.</title>
        <authorList>
            <person name="Xu D."/>
            <person name="Zhang W."/>
            <person name="Chen R."/>
            <person name="Tan P."/>
            <person name="Wang L."/>
            <person name="Song H."/>
            <person name="Tian L."/>
            <person name="Zhu Q."/>
            <person name="Wang B."/>
        </authorList>
    </citation>
    <scope>NUCLEOTIDE SEQUENCE</scope>
    <source>
        <strain evidence="1">ZJHYS-2018</strain>
    </source>
</reference>
<comment type="caution">
    <text evidence="1">The sequence shown here is derived from an EMBL/GenBank/DDBJ whole genome shotgun (WGS) entry which is preliminary data.</text>
</comment>
<accession>A0ACB7FBB1</accession>
<feature type="non-terminal residue" evidence="1">
    <location>
        <position position="130"/>
    </location>
</feature>
<evidence type="ECO:0000313" key="2">
    <source>
        <dbReference type="Proteomes" id="UP000805704"/>
    </source>
</evidence>
<gene>
    <name evidence="1" type="ORF">GBF38_004046</name>
</gene>
<organism evidence="1 2">
    <name type="scientific">Nibea albiflora</name>
    <name type="common">Yellow drum</name>
    <name type="synonym">Corvina albiflora</name>
    <dbReference type="NCBI Taxonomy" id="240163"/>
    <lineage>
        <taxon>Eukaryota</taxon>
        <taxon>Metazoa</taxon>
        <taxon>Chordata</taxon>
        <taxon>Craniata</taxon>
        <taxon>Vertebrata</taxon>
        <taxon>Euteleostomi</taxon>
        <taxon>Actinopterygii</taxon>
        <taxon>Neopterygii</taxon>
        <taxon>Teleostei</taxon>
        <taxon>Neoteleostei</taxon>
        <taxon>Acanthomorphata</taxon>
        <taxon>Eupercaria</taxon>
        <taxon>Sciaenidae</taxon>
        <taxon>Nibea</taxon>
    </lineage>
</organism>
<evidence type="ECO:0000313" key="1">
    <source>
        <dbReference type="EMBL" id="KAG8011738.1"/>
    </source>
</evidence>
<proteinExistence type="predicted"/>